<feature type="domain" description="Retroviral polymerase SH3-like" evidence="2">
    <location>
        <begin position="71"/>
        <end position="96"/>
    </location>
</feature>
<reference evidence="3" key="1">
    <citation type="submission" date="2020-06" db="EMBL/GenBank/DDBJ databases">
        <authorList>
            <person name="Li T."/>
            <person name="Hu X."/>
            <person name="Zhang T."/>
            <person name="Song X."/>
            <person name="Zhang H."/>
            <person name="Dai N."/>
            <person name="Sheng W."/>
            <person name="Hou X."/>
            <person name="Wei L."/>
        </authorList>
    </citation>
    <scope>NUCLEOTIDE SEQUENCE</scope>
    <source>
        <strain evidence="3">G02</strain>
        <tissue evidence="3">Leaf</tissue>
    </source>
</reference>
<dbReference type="InterPro" id="IPR013103">
    <property type="entry name" value="RVT_2"/>
</dbReference>
<name>A0AAW2U9S2_SESRA</name>
<dbReference type="CDD" id="cd09272">
    <property type="entry name" value="RNase_HI_RT_Ty1"/>
    <property type="match status" value="1"/>
</dbReference>
<gene>
    <name evidence="3" type="ORF">Sradi_1601100</name>
</gene>
<dbReference type="InterPro" id="IPR043502">
    <property type="entry name" value="DNA/RNA_pol_sf"/>
</dbReference>
<dbReference type="Pfam" id="PF25597">
    <property type="entry name" value="SH3_retrovirus"/>
    <property type="match status" value="1"/>
</dbReference>
<evidence type="ECO:0000259" key="2">
    <source>
        <dbReference type="Pfam" id="PF25597"/>
    </source>
</evidence>
<dbReference type="SUPFAM" id="SSF56672">
    <property type="entry name" value="DNA/RNA polymerases"/>
    <property type="match status" value="1"/>
</dbReference>
<proteinExistence type="predicted"/>
<sequence>MDQRKNAGGSTSRVYNVDVERSSQRSVSVIESDLSNLVRLEIRRAMQEHNNTLEHDTNLVDLEDFAANTLPNKGKFDYRSTRCVFLGYAHGCKGYKEPSNFIEAQQEEEWRQAMKSEIQALERNGTWELVKAPTDKKPIGCRWIYKLKLKPDGSIEGYKARLVAKGYNQVEGEDYTDCFAPVAKAVTVRLFLAVAVSKGWAIHHLDVNNAFLHGSLKEDIYMDPPEGYEVKPGYVCKLRKSLYGLKQASRQWNQKFTEKLEVFGFVQSKNDYCLFTKEVFGGQVALLVYVDDILVTAPSESCIQQVKEYLHDLFTIKDLGLAKYFLGIELARSSQGLLATQTKYISDIVKDAGLTQATATNTPLPAGIKFTPDSGALLPDPSKYHRLVGRILYLGFTRPDISHAAQQLSQYLQHPCQLHWDAAIHLVKYLKGCTTTVALVSWKTKKQATVSKSIAEAEYRSLASTVCELTWISYLLQYLGISFPKPIPLFCDNKAAVHITANPVFHERTKHLEIDCHIVRDKFKEGFVTPTHISAKEQIADILTKPLTGPAFQFMKSKLNLLSLPPSSTCGGDVKMSVLCDHKLQSTGVETELVEAAATDL</sequence>
<dbReference type="AlphaFoldDB" id="A0AAW2U9S2"/>
<evidence type="ECO:0000259" key="1">
    <source>
        <dbReference type="Pfam" id="PF07727"/>
    </source>
</evidence>
<dbReference type="InterPro" id="IPR057670">
    <property type="entry name" value="SH3_retrovirus"/>
</dbReference>
<protein>
    <submittedName>
        <fullName evidence="3">Retrovirus-related Pol polyprotein from transposon RE2</fullName>
    </submittedName>
</protein>
<dbReference type="Pfam" id="PF07727">
    <property type="entry name" value="RVT_2"/>
    <property type="match status" value="1"/>
</dbReference>
<reference evidence="3" key="2">
    <citation type="journal article" date="2024" name="Plant">
        <title>Genomic evolution and insights into agronomic trait innovations of Sesamum species.</title>
        <authorList>
            <person name="Miao H."/>
            <person name="Wang L."/>
            <person name="Qu L."/>
            <person name="Liu H."/>
            <person name="Sun Y."/>
            <person name="Le M."/>
            <person name="Wang Q."/>
            <person name="Wei S."/>
            <person name="Zheng Y."/>
            <person name="Lin W."/>
            <person name="Duan Y."/>
            <person name="Cao H."/>
            <person name="Xiong S."/>
            <person name="Wang X."/>
            <person name="Wei L."/>
            <person name="Li C."/>
            <person name="Ma Q."/>
            <person name="Ju M."/>
            <person name="Zhao R."/>
            <person name="Li G."/>
            <person name="Mu C."/>
            <person name="Tian Q."/>
            <person name="Mei H."/>
            <person name="Zhang T."/>
            <person name="Gao T."/>
            <person name="Zhang H."/>
        </authorList>
    </citation>
    <scope>NUCLEOTIDE SEQUENCE</scope>
    <source>
        <strain evidence="3">G02</strain>
    </source>
</reference>
<comment type="caution">
    <text evidence="3">The sequence shown here is derived from an EMBL/GenBank/DDBJ whole genome shotgun (WGS) entry which is preliminary data.</text>
</comment>
<dbReference type="PANTHER" id="PTHR11439">
    <property type="entry name" value="GAG-POL-RELATED RETROTRANSPOSON"/>
    <property type="match status" value="1"/>
</dbReference>
<dbReference type="PANTHER" id="PTHR11439:SF465">
    <property type="entry name" value="REVERSE TRANSCRIPTASE TY1_COPIA-TYPE DOMAIN-CONTAINING PROTEIN"/>
    <property type="match status" value="1"/>
</dbReference>
<accession>A0AAW2U9S2</accession>
<evidence type="ECO:0000313" key="3">
    <source>
        <dbReference type="EMBL" id="KAL0413994.1"/>
    </source>
</evidence>
<feature type="domain" description="Reverse transcriptase Ty1/copia-type" evidence="1">
    <location>
        <begin position="124"/>
        <end position="364"/>
    </location>
</feature>
<organism evidence="3">
    <name type="scientific">Sesamum radiatum</name>
    <name type="common">Black benniseed</name>
    <dbReference type="NCBI Taxonomy" id="300843"/>
    <lineage>
        <taxon>Eukaryota</taxon>
        <taxon>Viridiplantae</taxon>
        <taxon>Streptophyta</taxon>
        <taxon>Embryophyta</taxon>
        <taxon>Tracheophyta</taxon>
        <taxon>Spermatophyta</taxon>
        <taxon>Magnoliopsida</taxon>
        <taxon>eudicotyledons</taxon>
        <taxon>Gunneridae</taxon>
        <taxon>Pentapetalae</taxon>
        <taxon>asterids</taxon>
        <taxon>lamiids</taxon>
        <taxon>Lamiales</taxon>
        <taxon>Pedaliaceae</taxon>
        <taxon>Sesamum</taxon>
    </lineage>
</organism>
<dbReference type="EMBL" id="JACGWJ010000006">
    <property type="protein sequence ID" value="KAL0413994.1"/>
    <property type="molecule type" value="Genomic_DNA"/>
</dbReference>